<dbReference type="InterPro" id="IPR050386">
    <property type="entry name" value="Glycosyl_hydrolase_5"/>
</dbReference>
<dbReference type="OrthoDB" id="1887033at2759"/>
<evidence type="ECO:0000313" key="7">
    <source>
        <dbReference type="Proteomes" id="UP000092666"/>
    </source>
</evidence>
<gene>
    <name evidence="6" type="ORF">I316_03785</name>
</gene>
<dbReference type="EMBL" id="KV700124">
    <property type="protein sequence ID" value="OCF34741.1"/>
    <property type="molecule type" value="Genomic_DNA"/>
</dbReference>
<dbReference type="GO" id="GO:0005737">
    <property type="term" value="C:cytoplasm"/>
    <property type="evidence" value="ECO:0007669"/>
    <property type="project" value="UniProtKB-ARBA"/>
</dbReference>
<dbReference type="SUPFAM" id="SSF51445">
    <property type="entry name" value="(Trans)glycosidases"/>
    <property type="match status" value="1"/>
</dbReference>
<sequence>MGLLDKVKDQFVASTPSYDFNRTPPLPLGPQSVFRYRQQRGVNLGSWFSLERWISPNVFRAAAQPGQSDYDVAAGRDAKKVLEEHWDTWMNDGDWQWIKEKGFNSVRLPIGYFHLCGPMPEVLKGTDFEPFHNTYEGAWGRIKNAVETAGNYGLGVMLDLHGAAGAQNPDAHAGLSKGKTGLWDRHANLASTSLALRFLASQFAHVPHVIGLELLNEPQNNAKLQGWYKSTIDELRTIVPNDFPIYVHDAWDTNHYSHWVGDRHDFVVLDHHLYRCFTDDDRRKSGPQHAQDLRGGFKNTFSGYSDTAKGNVVVGEWSAALDNQSFRPGLSDGQKDAERREFVRAQLELYEGSSAGYWFWTLKKQDGWDAGWSAKDVIRAEILPNWVGGRRFKGLPPGNVKQHEQQTADHNHKSYWSSHGGSPDPTVFAPGFSQGWDDALLFLSHHSGVSELGFLAEWRERRRTEFENGRGGKKLGKAAWEWEHGFNQGVEACQKVALV</sequence>
<reference evidence="7" key="2">
    <citation type="submission" date="2013-12" db="EMBL/GenBank/DDBJ databases">
        <title>Evolution of pathogenesis and genome organization in the Tremellales.</title>
        <authorList>
            <person name="Cuomo C."/>
            <person name="Litvintseva A."/>
            <person name="Heitman J."/>
            <person name="Chen Y."/>
            <person name="Sun S."/>
            <person name="Springer D."/>
            <person name="Dromer F."/>
            <person name="Young S."/>
            <person name="Zeng Q."/>
            <person name="Chapman S."/>
            <person name="Gujja S."/>
            <person name="Saif S."/>
            <person name="Birren B."/>
        </authorList>
    </citation>
    <scope>NUCLEOTIDE SEQUENCE [LARGE SCALE GENOMIC DNA]</scope>
    <source>
        <strain evidence="7">BCC8398</strain>
    </source>
</reference>
<dbReference type="STRING" id="1296120.A0A1B9GUM7"/>
<dbReference type="GO" id="GO:0009986">
    <property type="term" value="C:cell surface"/>
    <property type="evidence" value="ECO:0007669"/>
    <property type="project" value="TreeGrafter"/>
</dbReference>
<dbReference type="PANTHER" id="PTHR31297">
    <property type="entry name" value="GLUCAN ENDO-1,6-BETA-GLUCOSIDASE B"/>
    <property type="match status" value="1"/>
</dbReference>
<keyword evidence="3 4" id="KW-0326">Glycosidase</keyword>
<comment type="similarity">
    <text evidence="1 4">Belongs to the glycosyl hydrolase 5 (cellulase A) family.</text>
</comment>
<dbReference type="GO" id="GO:0009251">
    <property type="term" value="P:glucan catabolic process"/>
    <property type="evidence" value="ECO:0007669"/>
    <property type="project" value="TreeGrafter"/>
</dbReference>
<reference evidence="6 7" key="1">
    <citation type="submission" date="2013-07" db="EMBL/GenBank/DDBJ databases">
        <title>The Genome Sequence of Cryptococcus heveanensis BCC8398.</title>
        <authorList>
            <consortium name="The Broad Institute Genome Sequencing Platform"/>
            <person name="Cuomo C."/>
            <person name="Litvintseva A."/>
            <person name="Chen Y."/>
            <person name="Heitman J."/>
            <person name="Sun S."/>
            <person name="Springer D."/>
            <person name="Dromer F."/>
            <person name="Young S.K."/>
            <person name="Zeng Q."/>
            <person name="Gargeya S."/>
            <person name="Fitzgerald M."/>
            <person name="Abouelleil A."/>
            <person name="Alvarado L."/>
            <person name="Berlin A.M."/>
            <person name="Chapman S.B."/>
            <person name="Dewar J."/>
            <person name="Goldberg J."/>
            <person name="Griggs A."/>
            <person name="Gujja S."/>
            <person name="Hansen M."/>
            <person name="Howarth C."/>
            <person name="Imamovic A."/>
            <person name="Larimer J."/>
            <person name="McCowan C."/>
            <person name="Murphy C."/>
            <person name="Pearson M."/>
            <person name="Priest M."/>
            <person name="Roberts A."/>
            <person name="Saif S."/>
            <person name="Shea T."/>
            <person name="Sykes S."/>
            <person name="Wortman J."/>
            <person name="Nusbaum C."/>
            <person name="Birren B."/>
        </authorList>
    </citation>
    <scope>NUCLEOTIDE SEQUENCE [LARGE SCALE GENOMIC DNA]</scope>
    <source>
        <strain evidence="6 7">BCC8398</strain>
    </source>
</reference>
<dbReference type="Proteomes" id="UP000092666">
    <property type="component" value="Unassembled WGS sequence"/>
</dbReference>
<dbReference type="Gene3D" id="3.20.20.80">
    <property type="entry name" value="Glycosidases"/>
    <property type="match status" value="1"/>
</dbReference>
<evidence type="ECO:0000259" key="5">
    <source>
        <dbReference type="Pfam" id="PF00150"/>
    </source>
</evidence>
<dbReference type="InterPro" id="IPR017853">
    <property type="entry name" value="GH"/>
</dbReference>
<accession>A0A1B9GUM7</accession>
<dbReference type="Pfam" id="PF00150">
    <property type="entry name" value="Cellulase"/>
    <property type="match status" value="1"/>
</dbReference>
<dbReference type="AlphaFoldDB" id="A0A1B9GUM7"/>
<keyword evidence="7" id="KW-1185">Reference proteome</keyword>
<proteinExistence type="inferred from homology"/>
<keyword evidence="2 4" id="KW-0378">Hydrolase</keyword>
<evidence type="ECO:0000256" key="4">
    <source>
        <dbReference type="RuleBase" id="RU361153"/>
    </source>
</evidence>
<protein>
    <submittedName>
        <fullName evidence="6">Cytoplasmic protein</fullName>
    </submittedName>
</protein>
<dbReference type="GO" id="GO:0046557">
    <property type="term" value="F:glucan endo-1,6-beta-glucosidase activity"/>
    <property type="evidence" value="ECO:0007669"/>
    <property type="project" value="TreeGrafter"/>
</dbReference>
<dbReference type="FunFam" id="3.20.20.80:FF:000100">
    <property type="entry name" value="Glycoside hydrolase superfamily"/>
    <property type="match status" value="1"/>
</dbReference>
<dbReference type="GO" id="GO:0005576">
    <property type="term" value="C:extracellular region"/>
    <property type="evidence" value="ECO:0007669"/>
    <property type="project" value="TreeGrafter"/>
</dbReference>
<evidence type="ECO:0000256" key="3">
    <source>
        <dbReference type="ARBA" id="ARBA00023295"/>
    </source>
</evidence>
<dbReference type="PANTHER" id="PTHR31297:SF43">
    <property type="entry name" value="GLUCAN 1,3-BETA-GLUCOSIDASE 3"/>
    <property type="match status" value="1"/>
</dbReference>
<feature type="domain" description="Glycoside hydrolase family 5" evidence="5">
    <location>
        <begin position="96"/>
        <end position="363"/>
    </location>
</feature>
<dbReference type="InterPro" id="IPR001547">
    <property type="entry name" value="Glyco_hydro_5"/>
</dbReference>
<organism evidence="6 7">
    <name type="scientific">Kwoniella heveanensis BCC8398</name>
    <dbReference type="NCBI Taxonomy" id="1296120"/>
    <lineage>
        <taxon>Eukaryota</taxon>
        <taxon>Fungi</taxon>
        <taxon>Dikarya</taxon>
        <taxon>Basidiomycota</taxon>
        <taxon>Agaricomycotina</taxon>
        <taxon>Tremellomycetes</taxon>
        <taxon>Tremellales</taxon>
        <taxon>Cryptococcaceae</taxon>
        <taxon>Kwoniella</taxon>
    </lineage>
</organism>
<evidence type="ECO:0000256" key="2">
    <source>
        <dbReference type="ARBA" id="ARBA00022801"/>
    </source>
</evidence>
<evidence type="ECO:0000256" key="1">
    <source>
        <dbReference type="ARBA" id="ARBA00005641"/>
    </source>
</evidence>
<name>A0A1B9GUM7_9TREE</name>
<evidence type="ECO:0000313" key="6">
    <source>
        <dbReference type="EMBL" id="OCF34741.1"/>
    </source>
</evidence>